<name>A0A2S4W984_9BASI</name>
<dbReference type="VEuPathDB" id="FungiDB:PSTT_13685"/>
<dbReference type="AlphaFoldDB" id="A0A2S4W984"/>
<dbReference type="PANTHER" id="PTHR31912">
    <property type="entry name" value="IP13529P"/>
    <property type="match status" value="1"/>
</dbReference>
<evidence type="ECO:0000313" key="1">
    <source>
        <dbReference type="EMBL" id="POW18333.1"/>
    </source>
</evidence>
<dbReference type="VEuPathDB" id="FungiDB:PSHT_05902"/>
<dbReference type="PANTHER" id="PTHR31912:SF34">
    <property type="entry name" value="NOTOCHORD-RELATED PROTEIN"/>
    <property type="match status" value="1"/>
</dbReference>
<reference evidence="1 2" key="1">
    <citation type="submission" date="2017-12" db="EMBL/GenBank/DDBJ databases">
        <title>Gene loss provides genomic basis for host adaptation in cereal stripe rust fungi.</title>
        <authorList>
            <person name="Xia C."/>
        </authorList>
    </citation>
    <scope>NUCLEOTIDE SEQUENCE [LARGE SCALE GENOMIC DNA]</scope>
    <source>
        <strain evidence="1 2">93TX-2</strain>
    </source>
</reference>
<dbReference type="Proteomes" id="UP000238274">
    <property type="component" value="Unassembled WGS sequence"/>
</dbReference>
<reference evidence="2" key="3">
    <citation type="journal article" date="2018" name="Mol. Plant Microbe Interact.">
        <title>Genome sequence resources for the wheat stripe rust pathogen (Puccinia striiformis f. sp. tritici) and the barley stripe rust pathogen (Puccinia striiformis f. sp. hordei).</title>
        <authorList>
            <person name="Xia C."/>
            <person name="Wang M."/>
            <person name="Yin C."/>
            <person name="Cornejo O.E."/>
            <person name="Hulbert S.H."/>
            <person name="Chen X."/>
        </authorList>
    </citation>
    <scope>NUCLEOTIDE SEQUENCE [LARGE SCALE GENOMIC DNA]</scope>
    <source>
        <strain evidence="2">93TX-2</strain>
    </source>
</reference>
<dbReference type="OrthoDB" id="2504314at2759"/>
<sequence length="384" mass="44058">MVIDEKIAELDPVISEMNADSMEDVRSGNVPVEDVEEVPLSLLEEKESDGKEGELSWTDMIGIAVGQIDSEPEDAILDATSPLFCQEEEKIKGMRPENSAWYPFLNKEYLISSLLLGYLHKLISHDLYHQIRSFFTAYHIKLPRWEALREMRAKIRTLLNHTVVEKETVFGQPVFGLSARELIRDDLMNPLVAPHLEFVPEDAHGRDIYKMSQSSKWLKHLEPDLRVQMYFAKCYQPIIKSNVDQSKLEIHLISDIPYDDNRLKVVSVDEFSLIYKEIAIKNGLKLSECCDGKMIDENNVDLIFPNLWRTKAAGKLLRHIPINLYCDDTSGNKSKKWNKHNSYYFTLSGLPPKISNQQFDCHFLCTSNIAGPLELGEMVVDQLK</sequence>
<accession>A0A2S4W984</accession>
<keyword evidence="2" id="KW-1185">Reference proteome</keyword>
<dbReference type="EMBL" id="PKSM01000067">
    <property type="protein sequence ID" value="POW18333.1"/>
    <property type="molecule type" value="Genomic_DNA"/>
</dbReference>
<comment type="caution">
    <text evidence="1">The sequence shown here is derived from an EMBL/GenBank/DDBJ whole genome shotgun (WGS) entry which is preliminary data.</text>
</comment>
<proteinExistence type="predicted"/>
<reference evidence="2" key="2">
    <citation type="journal article" date="2018" name="BMC Genomics">
        <title>Genomic insights into host adaptation between the wheat stripe rust pathogen (Puccinia striiformis f. sp. tritici) and the barley stripe rust pathogen (Puccinia striiformis f. sp. hordei).</title>
        <authorList>
            <person name="Xia C."/>
            <person name="Wang M."/>
            <person name="Yin C."/>
            <person name="Cornejo O.E."/>
            <person name="Hulbert S.H."/>
            <person name="Chen X."/>
        </authorList>
    </citation>
    <scope>NUCLEOTIDE SEQUENCE [LARGE SCALE GENOMIC DNA]</scope>
    <source>
        <strain evidence="2">93TX-2</strain>
    </source>
</reference>
<gene>
    <name evidence="1" type="ORF">PSHT_05902</name>
</gene>
<protein>
    <submittedName>
        <fullName evidence="1">Uncharacterized protein</fullName>
    </submittedName>
</protein>
<evidence type="ECO:0000313" key="2">
    <source>
        <dbReference type="Proteomes" id="UP000238274"/>
    </source>
</evidence>
<organism evidence="1 2">
    <name type="scientific">Puccinia striiformis</name>
    <dbReference type="NCBI Taxonomy" id="27350"/>
    <lineage>
        <taxon>Eukaryota</taxon>
        <taxon>Fungi</taxon>
        <taxon>Dikarya</taxon>
        <taxon>Basidiomycota</taxon>
        <taxon>Pucciniomycotina</taxon>
        <taxon>Pucciniomycetes</taxon>
        <taxon>Pucciniales</taxon>
        <taxon>Pucciniaceae</taxon>
        <taxon>Puccinia</taxon>
    </lineage>
</organism>